<accession>A0ABT4ZKU7</accession>
<keyword evidence="2" id="KW-0378">Hydrolase</keyword>
<keyword evidence="3" id="KW-1185">Reference proteome</keyword>
<dbReference type="GO" id="GO:0016787">
    <property type="term" value="F:hydrolase activity"/>
    <property type="evidence" value="ECO:0007669"/>
    <property type="project" value="UniProtKB-KW"/>
</dbReference>
<evidence type="ECO:0000313" key="3">
    <source>
        <dbReference type="Proteomes" id="UP001211711"/>
    </source>
</evidence>
<dbReference type="PANTHER" id="PTHR46438:SF2">
    <property type="entry name" value="ALPHA_BETA-HYDROLASES SUPERFAMILY PROTEIN"/>
    <property type="match status" value="1"/>
</dbReference>
<protein>
    <submittedName>
        <fullName evidence="2">Alpha/beta hydrolase</fullName>
    </submittedName>
</protein>
<dbReference type="InterPro" id="IPR029058">
    <property type="entry name" value="AB_hydrolase_fold"/>
</dbReference>
<comment type="caution">
    <text evidence="2">The sequence shown here is derived from an EMBL/GenBank/DDBJ whole genome shotgun (WGS) entry which is preliminary data.</text>
</comment>
<reference evidence="2 3" key="1">
    <citation type="submission" date="2023-01" db="EMBL/GenBank/DDBJ databases">
        <title>Genomes from the Australian National Cyanobacteria Reference Collection.</title>
        <authorList>
            <person name="Willis A."/>
            <person name="Lee E.M.F."/>
        </authorList>
    </citation>
    <scope>NUCLEOTIDE SEQUENCE [LARGE SCALE GENOMIC DNA]</scope>
    <source>
        <strain evidence="2 3">CS-549</strain>
    </source>
</reference>
<evidence type="ECO:0000313" key="2">
    <source>
        <dbReference type="EMBL" id="MDB9439986.1"/>
    </source>
</evidence>
<feature type="domain" description="AB hydrolase-1" evidence="1">
    <location>
        <begin position="40"/>
        <end position="262"/>
    </location>
</feature>
<proteinExistence type="predicted"/>
<dbReference type="PRINTS" id="PR00111">
    <property type="entry name" value="ABHYDROLASE"/>
</dbReference>
<dbReference type="EMBL" id="JAQMTI010000020">
    <property type="protein sequence ID" value="MDB9439986.1"/>
    <property type="molecule type" value="Genomic_DNA"/>
</dbReference>
<evidence type="ECO:0000259" key="1">
    <source>
        <dbReference type="Pfam" id="PF00561"/>
    </source>
</evidence>
<dbReference type="PANTHER" id="PTHR46438">
    <property type="entry name" value="ALPHA/BETA-HYDROLASES SUPERFAMILY PROTEIN"/>
    <property type="match status" value="1"/>
</dbReference>
<name>A0ABT4ZKU7_9CYAN</name>
<dbReference type="Proteomes" id="UP001211711">
    <property type="component" value="Unassembled WGS sequence"/>
</dbReference>
<dbReference type="Pfam" id="PF00561">
    <property type="entry name" value="Abhydrolase_1"/>
    <property type="match status" value="1"/>
</dbReference>
<organism evidence="2 3">
    <name type="scientific">Sphaerospermopsis kisseleviana CS-549</name>
    <dbReference type="NCBI Taxonomy" id="3021783"/>
    <lineage>
        <taxon>Bacteria</taxon>
        <taxon>Bacillati</taxon>
        <taxon>Cyanobacteriota</taxon>
        <taxon>Cyanophyceae</taxon>
        <taxon>Nostocales</taxon>
        <taxon>Aphanizomenonaceae</taxon>
        <taxon>Sphaerospermopsis</taxon>
        <taxon>Sphaerospermopsis kisseleviana</taxon>
    </lineage>
</organism>
<dbReference type="InterPro" id="IPR000073">
    <property type="entry name" value="AB_hydrolase_1"/>
</dbReference>
<gene>
    <name evidence="2" type="ORF">PN497_01130</name>
</gene>
<dbReference type="SUPFAM" id="SSF53474">
    <property type="entry name" value="alpha/beta-Hydrolases"/>
    <property type="match status" value="1"/>
</dbReference>
<dbReference type="Gene3D" id="3.40.50.1820">
    <property type="entry name" value="alpha/beta hydrolase"/>
    <property type="match status" value="1"/>
</dbReference>
<sequence>MLQPLGFEQFSINTSLGRIVYYTASGSPWQDKSEQSDRETLLFLHGFGGGSSAYEWSKVYPAFTAEYQVIAPDLIGWGRSEHPQRSYKIEDYLTSIQEFIEQTCTKPVIVIASSLTAAFIIRVAIARPDLFKSLILVSPAGLSDFGQDYSRSFFAQLISVPVVDRLLYSTGIATDAGIRSFLEQRQFAQSNRVYQEIVDAYLQSAQQPNAEYAALSFVRGDLCFDLSLYIQQLTTPTAIIWGQKSQFTGPDIGRRFSEMNPQSIRFFQPLENVGLTPQLELPAVTIGLIRKFLTLLNG</sequence>
<dbReference type="RefSeq" id="WP_096572439.1">
    <property type="nucleotide sequence ID" value="NZ_JAQMTI010000020.1"/>
</dbReference>